<dbReference type="EMBL" id="CP064760">
    <property type="protein sequence ID" value="QPE03904.1"/>
    <property type="molecule type" value="Genomic_DNA"/>
</dbReference>
<dbReference type="KEGG" id="msf:IT882_11660"/>
<keyword evidence="1" id="KW-1133">Transmembrane helix</keyword>
<reference evidence="2 3" key="1">
    <citation type="submission" date="2020-11" db="EMBL/GenBank/DDBJ databases">
        <title>Amino acid is mineralized and recycled by bacteria in oceanic microbiome.</title>
        <authorList>
            <person name="Zheng L.Y."/>
        </authorList>
    </citation>
    <scope>NUCLEOTIDE SEQUENCE [LARGE SCALE GENOMIC DNA]</scope>
    <source>
        <strain evidence="2 3">A32-1</strain>
    </source>
</reference>
<feature type="transmembrane region" description="Helical" evidence="1">
    <location>
        <begin position="267"/>
        <end position="287"/>
    </location>
</feature>
<evidence type="ECO:0000256" key="1">
    <source>
        <dbReference type="SAM" id="Phobius"/>
    </source>
</evidence>
<dbReference type="AlphaFoldDB" id="A0A7S8MVB2"/>
<keyword evidence="1" id="KW-0812">Transmembrane</keyword>
<proteinExistence type="predicted"/>
<dbReference type="Proteomes" id="UP000594480">
    <property type="component" value="Chromosome"/>
</dbReference>
<keyword evidence="3" id="KW-1185">Reference proteome</keyword>
<accession>A0A7S8MVB2</accession>
<dbReference type="PANTHER" id="PTHR43471:SF1">
    <property type="entry name" value="ABC TRANSPORTER PERMEASE PROTEIN NOSY-RELATED"/>
    <property type="match status" value="1"/>
</dbReference>
<name>A0A7S8MVB2_9MICO</name>
<dbReference type="Pfam" id="PF12679">
    <property type="entry name" value="ABC2_membrane_2"/>
    <property type="match status" value="1"/>
</dbReference>
<feature type="transmembrane region" description="Helical" evidence="1">
    <location>
        <begin position="192"/>
        <end position="212"/>
    </location>
</feature>
<sequence length="292" mass="30394">MRTFLASARHEILYTRRSRIALILVVVFVTMVLASAVIGWITTRTVTDVYEQIRADGMTNAPNPFTGASPLYFARNSAIYVVLIGCLMAIILGAAATLRDRQLRTADLVLTRPVSVPARLLGQMVGIGAVIAVALVSSLTLSWLVIGAITSAPLTMGETGRLALFGAASWALMMIFVGAGMLAGLVAKQETAALLVPILVWSGIAFVLPQIGTAARPIALLNPVPSIAATGGGFDLLAAITGPLSITEEFKRIGSYLLHDPSASGSVGIAIASVSIALVAMIAIVVFSPARA</sequence>
<organism evidence="2 3">
    <name type="scientific">Microbacterium schleiferi</name>
    <dbReference type="NCBI Taxonomy" id="69362"/>
    <lineage>
        <taxon>Bacteria</taxon>
        <taxon>Bacillati</taxon>
        <taxon>Actinomycetota</taxon>
        <taxon>Actinomycetes</taxon>
        <taxon>Micrococcales</taxon>
        <taxon>Microbacteriaceae</taxon>
        <taxon>Microbacterium</taxon>
    </lineage>
</organism>
<keyword evidence="1" id="KW-0472">Membrane</keyword>
<dbReference type="RefSeq" id="WP_195691995.1">
    <property type="nucleotide sequence ID" value="NZ_CP064760.1"/>
</dbReference>
<feature type="transmembrane region" description="Helical" evidence="1">
    <location>
        <begin position="162"/>
        <end position="185"/>
    </location>
</feature>
<feature type="transmembrane region" description="Helical" evidence="1">
    <location>
        <begin position="78"/>
        <end position="99"/>
    </location>
</feature>
<dbReference type="PANTHER" id="PTHR43471">
    <property type="entry name" value="ABC TRANSPORTER PERMEASE"/>
    <property type="match status" value="1"/>
</dbReference>
<evidence type="ECO:0000313" key="2">
    <source>
        <dbReference type="EMBL" id="QPE03904.1"/>
    </source>
</evidence>
<dbReference type="GO" id="GO:0140359">
    <property type="term" value="F:ABC-type transporter activity"/>
    <property type="evidence" value="ECO:0007669"/>
    <property type="project" value="InterPro"/>
</dbReference>
<dbReference type="GO" id="GO:0005886">
    <property type="term" value="C:plasma membrane"/>
    <property type="evidence" value="ECO:0007669"/>
    <property type="project" value="UniProtKB-SubCell"/>
</dbReference>
<feature type="transmembrane region" description="Helical" evidence="1">
    <location>
        <begin position="120"/>
        <end position="150"/>
    </location>
</feature>
<gene>
    <name evidence="2" type="ORF">IT882_11660</name>
</gene>
<feature type="transmembrane region" description="Helical" evidence="1">
    <location>
        <begin position="20"/>
        <end position="41"/>
    </location>
</feature>
<evidence type="ECO:0000313" key="3">
    <source>
        <dbReference type="Proteomes" id="UP000594480"/>
    </source>
</evidence>
<protein>
    <submittedName>
        <fullName evidence="2">ABC transporter permease subunit</fullName>
    </submittedName>
</protein>